<dbReference type="SUPFAM" id="SSF51735">
    <property type="entry name" value="NAD(P)-binding Rossmann-fold domains"/>
    <property type="match status" value="1"/>
</dbReference>
<dbReference type="InterPro" id="IPR051604">
    <property type="entry name" value="Ergot_Alk_Oxidoreductase"/>
</dbReference>
<dbReference type="InterPro" id="IPR008030">
    <property type="entry name" value="NmrA-like"/>
</dbReference>
<dbReference type="Pfam" id="PF05368">
    <property type="entry name" value="NmrA"/>
    <property type="match status" value="1"/>
</dbReference>
<evidence type="ECO:0000313" key="2">
    <source>
        <dbReference type="EMBL" id="GHB86418.1"/>
    </source>
</evidence>
<organism evidence="2 3">
    <name type="scientific">Persicitalea jodogahamensis</name>
    <dbReference type="NCBI Taxonomy" id="402147"/>
    <lineage>
        <taxon>Bacteria</taxon>
        <taxon>Pseudomonadati</taxon>
        <taxon>Bacteroidota</taxon>
        <taxon>Cytophagia</taxon>
        <taxon>Cytophagales</taxon>
        <taxon>Spirosomataceae</taxon>
        <taxon>Persicitalea</taxon>
    </lineage>
</organism>
<name>A0A8J3GC67_9BACT</name>
<dbReference type="PANTHER" id="PTHR43162">
    <property type="match status" value="1"/>
</dbReference>
<dbReference type="InterPro" id="IPR036291">
    <property type="entry name" value="NAD(P)-bd_dom_sf"/>
</dbReference>
<dbReference type="Gene3D" id="3.90.25.10">
    <property type="entry name" value="UDP-galactose 4-epimerase, domain 1"/>
    <property type="match status" value="1"/>
</dbReference>
<dbReference type="AlphaFoldDB" id="A0A8J3GC67"/>
<reference evidence="2 3" key="1">
    <citation type="journal article" date="2014" name="Int. J. Syst. Evol. Microbiol.">
        <title>Complete genome sequence of Corynebacterium casei LMG S-19264T (=DSM 44701T), isolated from a smear-ripened cheese.</title>
        <authorList>
            <consortium name="US DOE Joint Genome Institute (JGI-PGF)"/>
            <person name="Walter F."/>
            <person name="Albersmeier A."/>
            <person name="Kalinowski J."/>
            <person name="Ruckert C."/>
        </authorList>
    </citation>
    <scope>NUCLEOTIDE SEQUENCE [LARGE SCALE GENOMIC DNA]</scope>
    <source>
        <strain evidence="2 3">KCTC 12866</strain>
    </source>
</reference>
<dbReference type="EMBL" id="BMXF01000007">
    <property type="protein sequence ID" value="GHB86418.1"/>
    <property type="molecule type" value="Genomic_DNA"/>
</dbReference>
<dbReference type="Gene3D" id="3.40.50.720">
    <property type="entry name" value="NAD(P)-binding Rossmann-like Domain"/>
    <property type="match status" value="1"/>
</dbReference>
<gene>
    <name evidence="2" type="ORF">GCM10007390_47420</name>
</gene>
<evidence type="ECO:0000259" key="1">
    <source>
        <dbReference type="Pfam" id="PF05368"/>
    </source>
</evidence>
<dbReference type="PANTHER" id="PTHR43162:SF1">
    <property type="entry name" value="PRESTALK A DIFFERENTIATION PROTEIN A"/>
    <property type="match status" value="1"/>
</dbReference>
<keyword evidence="3" id="KW-1185">Reference proteome</keyword>
<proteinExistence type="predicted"/>
<evidence type="ECO:0000313" key="3">
    <source>
        <dbReference type="Proteomes" id="UP000598271"/>
    </source>
</evidence>
<dbReference type="RefSeq" id="WP_189568247.1">
    <property type="nucleotide sequence ID" value="NZ_BMXF01000007.1"/>
</dbReference>
<accession>A0A8J3GC67</accession>
<protein>
    <submittedName>
        <fullName evidence="2">NmrA family transcriptional regulator</fullName>
    </submittedName>
</protein>
<feature type="domain" description="NmrA-like" evidence="1">
    <location>
        <begin position="3"/>
        <end position="257"/>
    </location>
</feature>
<dbReference type="Proteomes" id="UP000598271">
    <property type="component" value="Unassembled WGS sequence"/>
</dbReference>
<comment type="caution">
    <text evidence="2">The sequence shown here is derived from an EMBL/GenBank/DDBJ whole genome shotgun (WGS) entry which is preliminary data.</text>
</comment>
<sequence length="292" mass="31208">MHVILGATGHVGSAVAQSLLDQNESVTVLTRDPKKSSEWERKGATVAVVDVRDVEALRNVFKKGKRFFVLNPPAPPSTDTALEERKNAASILEALQGSGIEKVVVESTYGARPGDKIGDLGVLYELEIGLAETGIPTSVIRAAYYMSNWDISLPTAQRDGEVRTFFPLDMKLPMASPSDLGKMGAKLLMEPVGETGLYYVEGPQRYSSADVAAAFESALGRPVKAVQTPREQWTTALKSAGFSPEGADSMAAMTEITIEMIEGKSELPSAPERGETSLKSYIGALVATGSKN</sequence>